<reference evidence="1" key="1">
    <citation type="submission" date="2021-01" db="EMBL/GenBank/DDBJ databases">
        <title>Complete genome sequence of Clostridiales bacterium R-7.</title>
        <authorList>
            <person name="Mahoney-Kurpe S.C."/>
            <person name="Palevich N."/>
            <person name="Koike S."/>
            <person name="Moon C.D."/>
            <person name="Attwood G.T."/>
        </authorList>
    </citation>
    <scope>NUCLEOTIDE SEQUENCE</scope>
    <source>
        <strain evidence="1">R-7</strain>
    </source>
</reference>
<name>A0AC61MW09_9FIRM</name>
<accession>A0AC61MW09</accession>
<evidence type="ECO:0000313" key="1">
    <source>
        <dbReference type="EMBL" id="QUC66815.1"/>
    </source>
</evidence>
<evidence type="ECO:0000313" key="2">
    <source>
        <dbReference type="Proteomes" id="UP000682782"/>
    </source>
</evidence>
<dbReference type="EMBL" id="CP068393">
    <property type="protein sequence ID" value="QUC66815.1"/>
    <property type="molecule type" value="Genomic_DNA"/>
</dbReference>
<dbReference type="Proteomes" id="UP000682782">
    <property type="component" value="Chromosome"/>
</dbReference>
<gene>
    <name evidence="1" type="ORF">JYE49_13355</name>
</gene>
<keyword evidence="2" id="KW-1185">Reference proteome</keyword>
<sequence>MNHCETVQLETERLVLRRFQLSDAPDFYKNVTSDPEVNRFLTWENDKSVADTEALMMDFIQRYEDPERYCWAIVMKESGEVIGTLAATNIRKNTRAVEVSYSIGKNWWGKGITAEALQKVMDFLFNQVGFNRIEAGYDVSNPNSGKVLEKVGMRREGLLRQAGRNNQGIYDRVIYAKLKSDE</sequence>
<proteinExistence type="predicted"/>
<protein>
    <submittedName>
        <fullName evidence="1">GNAT family N-acetyltransferase</fullName>
    </submittedName>
</protein>
<organism evidence="1 2">
    <name type="scientific">Aristaeella hokkaidonensis</name>
    <dbReference type="NCBI Taxonomy" id="3046382"/>
    <lineage>
        <taxon>Bacteria</taxon>
        <taxon>Bacillati</taxon>
        <taxon>Bacillota</taxon>
        <taxon>Clostridia</taxon>
        <taxon>Eubacteriales</taxon>
        <taxon>Aristaeellaceae</taxon>
        <taxon>Aristaeella</taxon>
    </lineage>
</organism>